<keyword evidence="3" id="KW-0812">Transmembrane</keyword>
<comment type="subcellular location">
    <subcellularLocation>
        <location evidence="1">Membrane</location>
    </subcellularLocation>
</comment>
<comment type="caution">
    <text evidence="9">The sequence shown here is derived from an EMBL/GenBank/DDBJ whole genome shotgun (WGS) entry which is preliminary data.</text>
</comment>
<dbReference type="Gene3D" id="3.10.20.310">
    <property type="entry name" value="membrane protein fhac"/>
    <property type="match status" value="4"/>
</dbReference>
<keyword evidence="6" id="KW-0472">Membrane</keyword>
<keyword evidence="2" id="KW-1134">Transmembrane beta strand</keyword>
<dbReference type="Pfam" id="PF01103">
    <property type="entry name" value="Omp85"/>
    <property type="match status" value="1"/>
</dbReference>
<evidence type="ECO:0000256" key="5">
    <source>
        <dbReference type="ARBA" id="ARBA00022737"/>
    </source>
</evidence>
<dbReference type="Pfam" id="PF07244">
    <property type="entry name" value="POTRA"/>
    <property type="match status" value="4"/>
</dbReference>
<dbReference type="PROSITE" id="PS51779">
    <property type="entry name" value="POTRA"/>
    <property type="match status" value="3"/>
</dbReference>
<evidence type="ECO:0000313" key="9">
    <source>
        <dbReference type="EMBL" id="MPL97631.1"/>
    </source>
</evidence>
<reference evidence="9" key="1">
    <citation type="submission" date="2019-08" db="EMBL/GenBank/DDBJ databases">
        <authorList>
            <person name="Kucharzyk K."/>
            <person name="Murdoch R.W."/>
            <person name="Higgins S."/>
            <person name="Loffler F."/>
        </authorList>
    </citation>
    <scope>NUCLEOTIDE SEQUENCE</scope>
</reference>
<keyword evidence="4" id="KW-0732">Signal</keyword>
<dbReference type="InterPro" id="IPR000184">
    <property type="entry name" value="Bac_surfAg_D15"/>
</dbReference>
<dbReference type="PANTHER" id="PTHR12815">
    <property type="entry name" value="SORTING AND ASSEMBLY MACHINERY SAMM50 PROTEIN FAMILY MEMBER"/>
    <property type="match status" value="1"/>
</dbReference>
<accession>A0A644W1S0</accession>
<sequence length="851" mass="95668">MDKRLTRFLVSIVLISALSFSFLAAADTDPWYVGKRIASFSNSGLQNVKESVVLDIQYKYIGKTFSDAVFNELQGELYGLENFLYFLADAQRTGEGNNELQIAMTFYELPYIRTATIAGNQGIKTKDIAEVLLAKEGLFLDEQNIELSKQKIVSLYQEKGFADATVESEYTIDEASNSADLTYRIIENQQKRIGQIVFEGNEKLSSDMLSKQLSSKQVSYFNSGYYNPLTIETDKQKLISFYQSRGYIDAEITDVRTEDISTDDDAYTRLRVVFTIKEGEQWFFGGIEVEGNTVFTDEQFQSLISMKQGSVLDVSRVQREITAVTDLYWNNGYIFNLISSDLVRSDEDKTVTYILKVQENQQAVIEDIRIEGLTKTKPYVFERELTFAKGDIFSKEKLIKSAQNIYNTLIVTDVQFDIINGTQEGSVIPVFTVVEGNQMDIQFGATFGGNVDGFPVSGFLQWSDKNLGGTGRDLAIATNLSPDTQNISISFTDGWFGNRRWSNGLSFNFERSVKDSALQRGIGSKYYTGHDEISIEENPYPYGYDSYASYLAADQALPSSRYLMSYTYYRISLGYNTGYTFMFQPGSLNVGGGVTVGLNYAQYDDNVYDPYERLIKLYHDKWQFSNRLTLSFAWDGRDLIENTSRGYYLSQSFTYAGGILGGLSNYIRTSSSASGYLTLFTFDLDEKPANVVFGVTTSLSAMLPQYYKHYDTDSWNWYDAKQGATRYEMLYIDGMNTGRGFNVVFDQAYLWDNQVSISWPLAHNVLSAEVYASATGVSTDLNTIGASDLAWYFSAGAGIKLKVPGFPLGLYLVKNASYIDDAFSWVGGNIFKGKSDESGLKLVLAITTTLY</sequence>
<evidence type="ECO:0000256" key="6">
    <source>
        <dbReference type="ARBA" id="ARBA00023136"/>
    </source>
</evidence>
<protein>
    <submittedName>
        <fullName evidence="9">Putative outer membrane protein assembly factor</fullName>
    </submittedName>
</protein>
<evidence type="ECO:0000256" key="2">
    <source>
        <dbReference type="ARBA" id="ARBA00022452"/>
    </source>
</evidence>
<dbReference type="InterPro" id="IPR023707">
    <property type="entry name" value="OM_assembly_BamA"/>
</dbReference>
<gene>
    <name evidence="9" type="ORF">SDC9_43823</name>
</gene>
<evidence type="ECO:0000256" key="4">
    <source>
        <dbReference type="ARBA" id="ARBA00022729"/>
    </source>
</evidence>
<feature type="domain" description="POTRA" evidence="8">
    <location>
        <begin position="282"/>
        <end position="360"/>
    </location>
</feature>
<dbReference type="InterPro" id="IPR034746">
    <property type="entry name" value="POTRA"/>
</dbReference>
<keyword evidence="5" id="KW-0677">Repeat</keyword>
<dbReference type="GO" id="GO:0071709">
    <property type="term" value="P:membrane assembly"/>
    <property type="evidence" value="ECO:0007669"/>
    <property type="project" value="InterPro"/>
</dbReference>
<dbReference type="Gene3D" id="2.40.160.50">
    <property type="entry name" value="membrane protein fhac: a member of the omp85/tpsb transporter family"/>
    <property type="match status" value="1"/>
</dbReference>
<keyword evidence="7" id="KW-0998">Cell outer membrane</keyword>
<dbReference type="PANTHER" id="PTHR12815:SF47">
    <property type="entry name" value="TRANSLOCATION AND ASSEMBLY MODULE SUBUNIT TAMA"/>
    <property type="match status" value="1"/>
</dbReference>
<feature type="domain" description="POTRA" evidence="8">
    <location>
        <begin position="191"/>
        <end position="279"/>
    </location>
</feature>
<dbReference type="EMBL" id="VSSQ01000566">
    <property type="protein sequence ID" value="MPL97631.1"/>
    <property type="molecule type" value="Genomic_DNA"/>
</dbReference>
<evidence type="ECO:0000256" key="7">
    <source>
        <dbReference type="ARBA" id="ARBA00023237"/>
    </source>
</evidence>
<evidence type="ECO:0000256" key="1">
    <source>
        <dbReference type="ARBA" id="ARBA00004370"/>
    </source>
</evidence>
<dbReference type="NCBIfam" id="TIGR03303">
    <property type="entry name" value="OM_YaeT"/>
    <property type="match status" value="1"/>
</dbReference>
<name>A0A644W1S0_9ZZZZ</name>
<dbReference type="InterPro" id="IPR010827">
    <property type="entry name" value="BamA/TamA_POTRA"/>
</dbReference>
<evidence type="ECO:0000259" key="8">
    <source>
        <dbReference type="PROSITE" id="PS51779"/>
    </source>
</evidence>
<dbReference type="AlphaFoldDB" id="A0A644W1S0"/>
<organism evidence="9">
    <name type="scientific">bioreactor metagenome</name>
    <dbReference type="NCBI Taxonomy" id="1076179"/>
    <lineage>
        <taxon>unclassified sequences</taxon>
        <taxon>metagenomes</taxon>
        <taxon>ecological metagenomes</taxon>
    </lineage>
</organism>
<dbReference type="InterPro" id="IPR039910">
    <property type="entry name" value="D15-like"/>
</dbReference>
<evidence type="ECO:0000256" key="3">
    <source>
        <dbReference type="ARBA" id="ARBA00022692"/>
    </source>
</evidence>
<dbReference type="GO" id="GO:0019867">
    <property type="term" value="C:outer membrane"/>
    <property type="evidence" value="ECO:0007669"/>
    <property type="project" value="InterPro"/>
</dbReference>
<proteinExistence type="predicted"/>
<feature type="domain" description="POTRA" evidence="8">
    <location>
        <begin position="110"/>
        <end position="188"/>
    </location>
</feature>